<dbReference type="Pfam" id="PF00172">
    <property type="entry name" value="Zn_clus"/>
    <property type="match status" value="1"/>
</dbReference>
<feature type="region of interest" description="Disordered" evidence="2">
    <location>
        <begin position="1"/>
        <end position="140"/>
    </location>
</feature>
<evidence type="ECO:0000313" key="5">
    <source>
        <dbReference type="Proteomes" id="UP000193467"/>
    </source>
</evidence>
<dbReference type="CDD" id="cd12148">
    <property type="entry name" value="fungal_TF_MHR"/>
    <property type="match status" value="1"/>
</dbReference>
<dbReference type="AlphaFoldDB" id="A0A1Y2DU98"/>
<dbReference type="PROSITE" id="PS00463">
    <property type="entry name" value="ZN2_CY6_FUNGAL_1"/>
    <property type="match status" value="1"/>
</dbReference>
<organism evidence="4 5">
    <name type="scientific">Leucosporidium creatinivorum</name>
    <dbReference type="NCBI Taxonomy" id="106004"/>
    <lineage>
        <taxon>Eukaryota</taxon>
        <taxon>Fungi</taxon>
        <taxon>Dikarya</taxon>
        <taxon>Basidiomycota</taxon>
        <taxon>Pucciniomycotina</taxon>
        <taxon>Microbotryomycetes</taxon>
        <taxon>Leucosporidiales</taxon>
        <taxon>Leucosporidium</taxon>
    </lineage>
</organism>
<feature type="compositionally biased region" description="Polar residues" evidence="2">
    <location>
        <begin position="34"/>
        <end position="57"/>
    </location>
</feature>
<evidence type="ECO:0000313" key="4">
    <source>
        <dbReference type="EMBL" id="ORY62706.1"/>
    </source>
</evidence>
<feature type="compositionally biased region" description="Gly residues" evidence="2">
    <location>
        <begin position="844"/>
        <end position="854"/>
    </location>
</feature>
<protein>
    <recommendedName>
        <fullName evidence="3">Zn(2)-C6 fungal-type domain-containing protein</fullName>
    </recommendedName>
</protein>
<feature type="compositionally biased region" description="Pro residues" evidence="2">
    <location>
        <begin position="71"/>
        <end position="84"/>
    </location>
</feature>
<proteinExistence type="predicted"/>
<reference evidence="4 5" key="1">
    <citation type="submission" date="2016-07" db="EMBL/GenBank/DDBJ databases">
        <title>Pervasive Adenine N6-methylation of Active Genes in Fungi.</title>
        <authorList>
            <consortium name="DOE Joint Genome Institute"/>
            <person name="Mondo S.J."/>
            <person name="Dannebaum R.O."/>
            <person name="Kuo R.C."/>
            <person name="Labutti K."/>
            <person name="Haridas S."/>
            <person name="Kuo A."/>
            <person name="Salamov A."/>
            <person name="Ahrendt S.R."/>
            <person name="Lipzen A."/>
            <person name="Sullivan W."/>
            <person name="Andreopoulos W.B."/>
            <person name="Clum A."/>
            <person name="Lindquist E."/>
            <person name="Daum C."/>
            <person name="Ramamoorthy G.K."/>
            <person name="Gryganskyi A."/>
            <person name="Culley D."/>
            <person name="Magnuson J.K."/>
            <person name="James T.Y."/>
            <person name="O'Malley M.A."/>
            <person name="Stajich J.E."/>
            <person name="Spatafora J.W."/>
            <person name="Visel A."/>
            <person name="Grigoriev I.V."/>
        </authorList>
    </citation>
    <scope>NUCLEOTIDE SEQUENCE [LARGE SCALE GENOMIC DNA]</scope>
    <source>
        <strain evidence="4 5">62-1032</strain>
    </source>
</reference>
<dbReference type="InParanoid" id="A0A1Y2DU98"/>
<dbReference type="GO" id="GO:0008270">
    <property type="term" value="F:zinc ion binding"/>
    <property type="evidence" value="ECO:0007669"/>
    <property type="project" value="InterPro"/>
</dbReference>
<comment type="caution">
    <text evidence="4">The sequence shown here is derived from an EMBL/GenBank/DDBJ whole genome shotgun (WGS) entry which is preliminary data.</text>
</comment>
<dbReference type="PROSITE" id="PS50048">
    <property type="entry name" value="ZN2_CY6_FUNGAL_2"/>
    <property type="match status" value="1"/>
</dbReference>
<dbReference type="InterPro" id="IPR036864">
    <property type="entry name" value="Zn2-C6_fun-type_DNA-bd_sf"/>
</dbReference>
<feature type="region of interest" description="Disordered" evidence="2">
    <location>
        <begin position="748"/>
        <end position="855"/>
    </location>
</feature>
<feature type="compositionally biased region" description="Pro residues" evidence="2">
    <location>
        <begin position="7"/>
        <end position="20"/>
    </location>
</feature>
<feature type="region of interest" description="Disordered" evidence="2">
    <location>
        <begin position="208"/>
        <end position="243"/>
    </location>
</feature>
<dbReference type="PANTHER" id="PTHR46910:SF38">
    <property type="entry name" value="ZN(2)-C6 FUNGAL-TYPE DOMAIN-CONTAINING PROTEIN"/>
    <property type="match status" value="1"/>
</dbReference>
<sequence length="877" mass="94956">MDDRYARPPPAHHAQPPPTSHPSASYAPYWGYDQEQQLPSPQQATTPYSGYTYSAYGQSPLLHMAQQQLPIPRPAPPPPPPPLQPAFHQPFEQQQQQPYQQQQRWDDSMPSPEQLSPREGPNKKKRSIKQRSPPPPGVVITEKSCLRCRVRKVRCNREFPRCSACIVRNEECDLISLHPNDKQSASARDAADSARIARLEARLAELEGAAATGGSTTATSSTTPAARPTDSVDGAATSTGDDTLTAAQSTAGDVAGNLSPRLALAQLKAIGDDLGPSSVDWRLATPQMAKSLSQHLCDAFFTSCCVLLPAFSYYRDKMPQYRGEQNLPSSTKVAIASFCAVGARASPHSAVLGIEAFPSDARDHPEAPLLSAGTRRQSACSTLLQQAHTLGFEHGLMDEPTIDNLAGLLALMQMITFSELHPKKSRALLRAAVGHYKELQDAASSREDADEVQRLFGLALYTADSLNSAYARRSPLLTGSDISQYFHHAGIVIPTLPGDDLVAVLRVLLVNPVNRQPNLKTALHLIQCWSAACQRIFAKLAAPAPQRSTEALVRGVQDLFKAIDATRSSILYVQSLVYSPAAHSHSHSHPHFGDDKSAHSHADDHLALSIRSDRDLLDLFGMSFVLLKGARERATDAEAQALDAILGECESRMRKALKVNAFYAKMYTQGADGHMVFHTAFQLELTPDWTSLALQKVGEPGGPATKEDEVSETELSWLIEALQIACYYTPAAERRLAELSPRFVSLETPPIPSNPFPDAVKIGNSHPSPPRTSASAHTPPPGFSLESYSASPADSNPPLPQHYHQGPPNPQSYYSTAPPSSNGSSRPPTASGMSTNSGLTPFLEGGGYEWGNGGAQLQELSEGDQQGEWGAAARYQM</sequence>
<dbReference type="InterPro" id="IPR050987">
    <property type="entry name" value="AtrR-like"/>
</dbReference>
<dbReference type="SMART" id="SM00066">
    <property type="entry name" value="GAL4"/>
    <property type="match status" value="1"/>
</dbReference>
<dbReference type="SUPFAM" id="SSF57701">
    <property type="entry name" value="Zn2/Cys6 DNA-binding domain"/>
    <property type="match status" value="1"/>
</dbReference>
<name>A0A1Y2DU98_9BASI</name>
<feature type="domain" description="Zn(2)-C6 fungal-type" evidence="3">
    <location>
        <begin position="144"/>
        <end position="174"/>
    </location>
</feature>
<evidence type="ECO:0000256" key="1">
    <source>
        <dbReference type="ARBA" id="ARBA00023242"/>
    </source>
</evidence>
<dbReference type="CDD" id="cd00067">
    <property type="entry name" value="GAL4"/>
    <property type="match status" value="1"/>
</dbReference>
<feature type="compositionally biased region" description="Polar residues" evidence="2">
    <location>
        <begin position="811"/>
        <end position="839"/>
    </location>
</feature>
<dbReference type="OrthoDB" id="4456959at2759"/>
<accession>A0A1Y2DU98</accession>
<dbReference type="EMBL" id="MCGR01000070">
    <property type="protein sequence ID" value="ORY62706.1"/>
    <property type="molecule type" value="Genomic_DNA"/>
</dbReference>
<dbReference type="GO" id="GO:0000981">
    <property type="term" value="F:DNA-binding transcription factor activity, RNA polymerase II-specific"/>
    <property type="evidence" value="ECO:0007669"/>
    <property type="project" value="InterPro"/>
</dbReference>
<keyword evidence="5" id="KW-1185">Reference proteome</keyword>
<evidence type="ECO:0000259" key="3">
    <source>
        <dbReference type="PROSITE" id="PS50048"/>
    </source>
</evidence>
<dbReference type="Proteomes" id="UP000193467">
    <property type="component" value="Unassembled WGS sequence"/>
</dbReference>
<evidence type="ECO:0000256" key="2">
    <source>
        <dbReference type="SAM" id="MobiDB-lite"/>
    </source>
</evidence>
<dbReference type="InterPro" id="IPR001138">
    <property type="entry name" value="Zn2Cys6_DnaBD"/>
</dbReference>
<dbReference type="Gene3D" id="4.10.240.10">
    <property type="entry name" value="Zn(2)-C6 fungal-type DNA-binding domain"/>
    <property type="match status" value="1"/>
</dbReference>
<feature type="compositionally biased region" description="Low complexity" evidence="2">
    <location>
        <begin position="85"/>
        <end position="103"/>
    </location>
</feature>
<keyword evidence="1" id="KW-0539">Nucleus</keyword>
<gene>
    <name evidence="4" type="ORF">BCR35DRAFT_326679</name>
</gene>
<feature type="compositionally biased region" description="Low complexity" evidence="2">
    <location>
        <begin position="208"/>
        <end position="229"/>
    </location>
</feature>
<dbReference type="PANTHER" id="PTHR46910">
    <property type="entry name" value="TRANSCRIPTION FACTOR PDR1"/>
    <property type="match status" value="1"/>
</dbReference>